<evidence type="ECO:0000313" key="15">
    <source>
        <dbReference type="Proteomes" id="UP000187735"/>
    </source>
</evidence>
<dbReference type="EMBL" id="CP017641">
    <property type="protein sequence ID" value="APZ93504.1"/>
    <property type="molecule type" value="Genomic_DNA"/>
</dbReference>
<evidence type="ECO:0000256" key="7">
    <source>
        <dbReference type="ARBA" id="ARBA00011893"/>
    </source>
</evidence>
<evidence type="ECO:0000256" key="11">
    <source>
        <dbReference type="ARBA" id="ARBA00022726"/>
    </source>
</evidence>
<dbReference type="SUPFAM" id="SSF53271">
    <property type="entry name" value="PRTase-like"/>
    <property type="match status" value="1"/>
</dbReference>
<comment type="subunit">
    <text evidence="6 12">Homodimer.</text>
</comment>
<dbReference type="UniPathway" id="UPA00588">
    <property type="reaction ID" value="UER00646"/>
</dbReference>
<keyword evidence="9 12" id="KW-0328">Glycosyltransferase</keyword>
<comment type="function">
    <text evidence="2 12">Catalyzes a salvage reaction resulting in the formation of AMP, that is energically less costly than de novo synthesis.</text>
</comment>
<dbReference type="NCBIfam" id="NF002633">
    <property type="entry name" value="PRK02304.1-2"/>
    <property type="match status" value="1"/>
</dbReference>
<comment type="similarity">
    <text evidence="5 12">Belongs to the purine/pyrimidine phosphoribosyltransferase family.</text>
</comment>
<evidence type="ECO:0000256" key="5">
    <source>
        <dbReference type="ARBA" id="ARBA00008391"/>
    </source>
</evidence>
<dbReference type="GO" id="GO:0002055">
    <property type="term" value="F:adenine binding"/>
    <property type="evidence" value="ECO:0007669"/>
    <property type="project" value="TreeGrafter"/>
</dbReference>
<gene>
    <name evidence="12 14" type="primary">apt</name>
    <name evidence="14" type="ORF">Fuma_03122</name>
</gene>
<dbReference type="NCBIfam" id="NF002636">
    <property type="entry name" value="PRK02304.1-5"/>
    <property type="match status" value="1"/>
</dbReference>
<dbReference type="STRING" id="1891926.Fuma_03122"/>
<dbReference type="Pfam" id="PF00156">
    <property type="entry name" value="Pribosyltran"/>
    <property type="match status" value="1"/>
</dbReference>
<dbReference type="NCBIfam" id="TIGR01090">
    <property type="entry name" value="apt"/>
    <property type="match status" value="1"/>
</dbReference>
<dbReference type="CDD" id="cd06223">
    <property type="entry name" value="PRTases_typeI"/>
    <property type="match status" value="1"/>
</dbReference>
<dbReference type="GO" id="GO:0006168">
    <property type="term" value="P:adenine salvage"/>
    <property type="evidence" value="ECO:0007669"/>
    <property type="project" value="InterPro"/>
</dbReference>
<dbReference type="NCBIfam" id="NF002634">
    <property type="entry name" value="PRK02304.1-3"/>
    <property type="match status" value="1"/>
</dbReference>
<dbReference type="AlphaFoldDB" id="A0A1P8WHG7"/>
<sequence length="177" mass="19467">MDLKTYIRSIPDFPKPGIMFRDITPMLKSANAMKEVMRRMAEPYRDAGITSVLAAEARGFVFGAPLAMELGAAFVPVRKPGKLPHKTETLHYDLEYGSDALEIHEDAIEKGDRVLLVDDLLATGGTIEACMKLANRQGADVVGAAFVIELAFLNGRSRLGDYDICSLIEYQTEDANE</sequence>
<dbReference type="Proteomes" id="UP000187735">
    <property type="component" value="Chromosome"/>
</dbReference>
<evidence type="ECO:0000256" key="9">
    <source>
        <dbReference type="ARBA" id="ARBA00022676"/>
    </source>
</evidence>
<evidence type="ECO:0000256" key="8">
    <source>
        <dbReference type="ARBA" id="ARBA00022490"/>
    </source>
</evidence>
<dbReference type="PANTHER" id="PTHR32315:SF3">
    <property type="entry name" value="ADENINE PHOSPHORIBOSYLTRANSFERASE"/>
    <property type="match status" value="1"/>
</dbReference>
<dbReference type="HAMAP" id="MF_00004">
    <property type="entry name" value="Aden_phosphoribosyltr"/>
    <property type="match status" value="1"/>
</dbReference>
<comment type="catalytic activity">
    <reaction evidence="1 12">
        <text>AMP + diphosphate = 5-phospho-alpha-D-ribose 1-diphosphate + adenine</text>
        <dbReference type="Rhea" id="RHEA:16609"/>
        <dbReference type="ChEBI" id="CHEBI:16708"/>
        <dbReference type="ChEBI" id="CHEBI:33019"/>
        <dbReference type="ChEBI" id="CHEBI:58017"/>
        <dbReference type="ChEBI" id="CHEBI:456215"/>
        <dbReference type="EC" id="2.4.2.7"/>
    </reaction>
</comment>
<dbReference type="FunFam" id="3.40.50.2020:FF:000004">
    <property type="entry name" value="Adenine phosphoribosyltransferase"/>
    <property type="match status" value="1"/>
</dbReference>
<name>A0A1P8WHG7_9PLAN</name>
<feature type="domain" description="Phosphoribosyltransferase" evidence="13">
    <location>
        <begin position="31"/>
        <end position="149"/>
    </location>
</feature>
<evidence type="ECO:0000313" key="14">
    <source>
        <dbReference type="EMBL" id="APZ93504.1"/>
    </source>
</evidence>
<accession>A0A1P8WHG7</accession>
<dbReference type="InterPro" id="IPR000836">
    <property type="entry name" value="PRTase_dom"/>
</dbReference>
<evidence type="ECO:0000256" key="1">
    <source>
        <dbReference type="ARBA" id="ARBA00000868"/>
    </source>
</evidence>
<reference evidence="14 15" key="1">
    <citation type="journal article" date="2016" name="Front. Microbiol.">
        <title>Fuerstia marisgermanicae gen. nov., sp. nov., an Unusual Member of the Phylum Planctomycetes from the German Wadden Sea.</title>
        <authorList>
            <person name="Kohn T."/>
            <person name="Heuer A."/>
            <person name="Jogler M."/>
            <person name="Vollmers J."/>
            <person name="Boedeker C."/>
            <person name="Bunk B."/>
            <person name="Rast P."/>
            <person name="Borchert D."/>
            <person name="Glockner I."/>
            <person name="Freese H.M."/>
            <person name="Klenk H.P."/>
            <person name="Overmann J."/>
            <person name="Kaster A.K."/>
            <person name="Rohde M."/>
            <person name="Wiegand S."/>
            <person name="Jogler C."/>
        </authorList>
    </citation>
    <scope>NUCLEOTIDE SEQUENCE [LARGE SCALE GENOMIC DNA]</scope>
    <source>
        <strain evidence="14 15">NH11</strain>
    </source>
</reference>
<keyword evidence="11 12" id="KW-0660">Purine salvage</keyword>
<evidence type="ECO:0000259" key="13">
    <source>
        <dbReference type="Pfam" id="PF00156"/>
    </source>
</evidence>
<evidence type="ECO:0000256" key="3">
    <source>
        <dbReference type="ARBA" id="ARBA00004496"/>
    </source>
</evidence>
<dbReference type="OrthoDB" id="9803963at2"/>
<evidence type="ECO:0000256" key="6">
    <source>
        <dbReference type="ARBA" id="ARBA00011738"/>
    </source>
</evidence>
<dbReference type="InterPro" id="IPR050054">
    <property type="entry name" value="UPRTase/APRTase"/>
</dbReference>
<dbReference type="GO" id="GO:0006166">
    <property type="term" value="P:purine ribonucleoside salvage"/>
    <property type="evidence" value="ECO:0007669"/>
    <property type="project" value="UniProtKB-UniRule"/>
</dbReference>
<dbReference type="GO" id="GO:0016208">
    <property type="term" value="F:AMP binding"/>
    <property type="evidence" value="ECO:0007669"/>
    <property type="project" value="TreeGrafter"/>
</dbReference>
<dbReference type="GO" id="GO:0044209">
    <property type="term" value="P:AMP salvage"/>
    <property type="evidence" value="ECO:0007669"/>
    <property type="project" value="UniProtKB-UniRule"/>
</dbReference>
<keyword evidence="10 12" id="KW-0808">Transferase</keyword>
<evidence type="ECO:0000256" key="2">
    <source>
        <dbReference type="ARBA" id="ARBA00003968"/>
    </source>
</evidence>
<protein>
    <recommendedName>
        <fullName evidence="7 12">Adenine phosphoribosyltransferase</fullName>
        <shortName evidence="12">APRT</shortName>
        <ecNumber evidence="7 12">2.4.2.7</ecNumber>
    </recommendedName>
</protein>
<dbReference type="GO" id="GO:0005737">
    <property type="term" value="C:cytoplasm"/>
    <property type="evidence" value="ECO:0007669"/>
    <property type="project" value="UniProtKB-SubCell"/>
</dbReference>
<dbReference type="RefSeq" id="WP_077024958.1">
    <property type="nucleotide sequence ID" value="NZ_CP017641.1"/>
</dbReference>
<dbReference type="Gene3D" id="3.40.50.2020">
    <property type="match status" value="1"/>
</dbReference>
<keyword evidence="8 12" id="KW-0963">Cytoplasm</keyword>
<dbReference type="PANTHER" id="PTHR32315">
    <property type="entry name" value="ADENINE PHOSPHORIBOSYLTRANSFERASE"/>
    <property type="match status" value="1"/>
</dbReference>
<comment type="subcellular location">
    <subcellularLocation>
        <location evidence="3 12">Cytoplasm</location>
    </subcellularLocation>
</comment>
<dbReference type="EC" id="2.4.2.7" evidence="7 12"/>
<evidence type="ECO:0000256" key="10">
    <source>
        <dbReference type="ARBA" id="ARBA00022679"/>
    </source>
</evidence>
<keyword evidence="15" id="KW-1185">Reference proteome</keyword>
<dbReference type="InterPro" id="IPR029057">
    <property type="entry name" value="PRTase-like"/>
</dbReference>
<evidence type="ECO:0000256" key="4">
    <source>
        <dbReference type="ARBA" id="ARBA00004659"/>
    </source>
</evidence>
<proteinExistence type="inferred from homology"/>
<dbReference type="GO" id="GO:0003999">
    <property type="term" value="F:adenine phosphoribosyltransferase activity"/>
    <property type="evidence" value="ECO:0007669"/>
    <property type="project" value="UniProtKB-UniRule"/>
</dbReference>
<comment type="pathway">
    <text evidence="4 12">Purine metabolism; AMP biosynthesis via salvage pathway; AMP from adenine: step 1/1.</text>
</comment>
<dbReference type="KEGG" id="fmr:Fuma_03122"/>
<evidence type="ECO:0000256" key="12">
    <source>
        <dbReference type="HAMAP-Rule" id="MF_00004"/>
    </source>
</evidence>
<organism evidence="14 15">
    <name type="scientific">Fuerstiella marisgermanici</name>
    <dbReference type="NCBI Taxonomy" id="1891926"/>
    <lineage>
        <taxon>Bacteria</taxon>
        <taxon>Pseudomonadati</taxon>
        <taxon>Planctomycetota</taxon>
        <taxon>Planctomycetia</taxon>
        <taxon>Planctomycetales</taxon>
        <taxon>Planctomycetaceae</taxon>
        <taxon>Fuerstiella</taxon>
    </lineage>
</organism>
<dbReference type="InterPro" id="IPR005764">
    <property type="entry name" value="Ade_phspho_trans"/>
</dbReference>